<organism evidence="2 3">
    <name type="scientific">Actinacidiphila glaucinigra</name>
    <dbReference type="NCBI Taxonomy" id="235986"/>
    <lineage>
        <taxon>Bacteria</taxon>
        <taxon>Bacillati</taxon>
        <taxon>Actinomycetota</taxon>
        <taxon>Actinomycetes</taxon>
        <taxon>Kitasatosporales</taxon>
        <taxon>Streptomycetaceae</taxon>
        <taxon>Actinacidiphila</taxon>
    </lineage>
</organism>
<dbReference type="AlphaFoldDB" id="A0A239B2Q0"/>
<dbReference type="Proteomes" id="UP000198280">
    <property type="component" value="Unassembled WGS sequence"/>
</dbReference>
<protein>
    <recommendedName>
        <fullName evidence="4">Calcium-binding protein</fullName>
    </recommendedName>
</protein>
<evidence type="ECO:0000313" key="2">
    <source>
        <dbReference type="EMBL" id="SNS02127.1"/>
    </source>
</evidence>
<keyword evidence="3" id="KW-1185">Reference proteome</keyword>
<proteinExistence type="predicted"/>
<evidence type="ECO:0000256" key="1">
    <source>
        <dbReference type="SAM" id="SignalP"/>
    </source>
</evidence>
<dbReference type="RefSeq" id="WP_089222484.1">
    <property type="nucleotide sequence ID" value="NZ_FZOF01000002.1"/>
</dbReference>
<sequence>MRIRTAAIVLGTAAALSALVVPSANADEAQGDTAITKVVVNGGKPIIVGTADKTFSYTISGSDSSGLAYGGAFLWRGTSLDAPSGVTGFGETETCSATACTVTAKVSPKLDELPSSQAGTWNVLAELDGKDGDIRELDKATTIKVLRGSHLTVNATPEPVKKGKTITVTGKLTRANWATSKYAGYTSQSVQLQFRKKSATTYTTVKTIKSASTGALKTTVTASVDGYWRFAFGTNATTGGTAATADYVDVQ</sequence>
<accession>A0A239B2Q0</accession>
<keyword evidence="1" id="KW-0732">Signal</keyword>
<feature type="signal peptide" evidence="1">
    <location>
        <begin position="1"/>
        <end position="26"/>
    </location>
</feature>
<gene>
    <name evidence="2" type="ORF">SAMN05216252_102337</name>
</gene>
<evidence type="ECO:0000313" key="3">
    <source>
        <dbReference type="Proteomes" id="UP000198280"/>
    </source>
</evidence>
<feature type="chain" id="PRO_5012714913" description="Calcium-binding protein" evidence="1">
    <location>
        <begin position="27"/>
        <end position="251"/>
    </location>
</feature>
<reference evidence="2 3" key="1">
    <citation type="submission" date="2017-06" db="EMBL/GenBank/DDBJ databases">
        <authorList>
            <person name="Kim H.J."/>
            <person name="Triplett B.A."/>
        </authorList>
    </citation>
    <scope>NUCLEOTIDE SEQUENCE [LARGE SCALE GENOMIC DNA]</scope>
    <source>
        <strain evidence="2 3">CGMCC 4.1858</strain>
    </source>
</reference>
<name>A0A239B2Q0_9ACTN</name>
<evidence type="ECO:0008006" key="4">
    <source>
        <dbReference type="Google" id="ProtNLM"/>
    </source>
</evidence>
<dbReference type="EMBL" id="FZOF01000002">
    <property type="protein sequence ID" value="SNS02127.1"/>
    <property type="molecule type" value="Genomic_DNA"/>
</dbReference>
<dbReference type="OrthoDB" id="3296851at2"/>